<gene>
    <name evidence="1" type="ORF">BV898_19430</name>
</gene>
<organism evidence="1 2">
    <name type="scientific">Hypsibius exemplaris</name>
    <name type="common">Freshwater tardigrade</name>
    <dbReference type="NCBI Taxonomy" id="2072580"/>
    <lineage>
        <taxon>Eukaryota</taxon>
        <taxon>Metazoa</taxon>
        <taxon>Ecdysozoa</taxon>
        <taxon>Tardigrada</taxon>
        <taxon>Eutardigrada</taxon>
        <taxon>Parachela</taxon>
        <taxon>Hypsibioidea</taxon>
        <taxon>Hypsibiidae</taxon>
        <taxon>Hypsibius</taxon>
    </lineage>
</organism>
<comment type="caution">
    <text evidence="1">The sequence shown here is derived from an EMBL/GenBank/DDBJ whole genome shotgun (WGS) entry which is preliminary data.</text>
</comment>
<name>A0A9X6NJ80_HYPEX</name>
<dbReference type="EMBL" id="MTYJ01000519">
    <property type="protein sequence ID" value="OWA55045.1"/>
    <property type="molecule type" value="Genomic_DNA"/>
</dbReference>
<evidence type="ECO:0000313" key="1">
    <source>
        <dbReference type="EMBL" id="OWA55045.1"/>
    </source>
</evidence>
<reference evidence="2" key="1">
    <citation type="submission" date="2017-01" db="EMBL/GenBank/DDBJ databases">
        <title>Comparative genomics of anhydrobiosis in the tardigrade Hypsibius dujardini.</title>
        <authorList>
            <person name="Yoshida Y."/>
            <person name="Koutsovoulos G."/>
            <person name="Laetsch D."/>
            <person name="Stevens L."/>
            <person name="Kumar S."/>
            <person name="Horikawa D."/>
            <person name="Ishino K."/>
            <person name="Komine S."/>
            <person name="Tomita M."/>
            <person name="Blaxter M."/>
            <person name="Arakawa K."/>
        </authorList>
    </citation>
    <scope>NUCLEOTIDE SEQUENCE [LARGE SCALE GENOMIC DNA]</scope>
    <source>
        <strain evidence="2">Z151</strain>
    </source>
</reference>
<keyword evidence="2" id="KW-1185">Reference proteome</keyword>
<evidence type="ECO:0000313" key="2">
    <source>
        <dbReference type="Proteomes" id="UP000192578"/>
    </source>
</evidence>
<dbReference type="Proteomes" id="UP000192578">
    <property type="component" value="Unassembled WGS sequence"/>
</dbReference>
<accession>A0A9X6NJ80</accession>
<proteinExistence type="predicted"/>
<protein>
    <submittedName>
        <fullName evidence="1">Uncharacterized protein</fullName>
    </submittedName>
</protein>
<sequence>MPPFAPMLQRSRLTTPFATGANTAHLRNVINNTTPSTLSRILWLREGKSVVAPLRGGEDVGSIAAKDAAVGVRKDEGRSCCCWW</sequence>
<dbReference type="AlphaFoldDB" id="A0A9X6NJ80"/>